<feature type="region of interest" description="Disordered" evidence="3">
    <location>
        <begin position="113"/>
        <end position="134"/>
    </location>
</feature>
<evidence type="ECO:0000256" key="2">
    <source>
        <dbReference type="PIRNR" id="PIRNR002070"/>
    </source>
</evidence>
<dbReference type="PROSITE" id="PS50935">
    <property type="entry name" value="SSB"/>
    <property type="match status" value="1"/>
</dbReference>
<accession>A0A8S5P6T1</accession>
<dbReference type="EMBL" id="BK015350">
    <property type="protein sequence ID" value="DAE02706.1"/>
    <property type="molecule type" value="Genomic_DNA"/>
</dbReference>
<proteinExistence type="inferred from homology"/>
<sequence>MINNVVLVGRLTKRPELKYTTNGTKYTQFSVAVQKKFKNQNGEYESDFINCLMWSTAAENFIKFTNKGSLVGIEGRIQTRSYEKDGVKKYITEVVAENFSLLESKKVTESRNNQPIFNSNEAEPIEFSEGDLPF</sequence>
<keyword evidence="1 2" id="KW-0238">DNA-binding</keyword>
<dbReference type="Gene3D" id="2.40.50.140">
    <property type="entry name" value="Nucleic acid-binding proteins"/>
    <property type="match status" value="1"/>
</dbReference>
<evidence type="ECO:0000256" key="1">
    <source>
        <dbReference type="ARBA" id="ARBA00023125"/>
    </source>
</evidence>
<dbReference type="HAMAP" id="MF_00984">
    <property type="entry name" value="SSB"/>
    <property type="match status" value="1"/>
</dbReference>
<dbReference type="PANTHER" id="PTHR10302:SF27">
    <property type="entry name" value="SINGLE-STRANDED DNA-BINDING PROTEIN"/>
    <property type="match status" value="1"/>
</dbReference>
<reference evidence="4" key="1">
    <citation type="journal article" date="2021" name="Proc. Natl. Acad. Sci. U.S.A.">
        <title>A Catalog of Tens of Thousands of Viruses from Human Metagenomes Reveals Hidden Associations with Chronic Diseases.</title>
        <authorList>
            <person name="Tisza M.J."/>
            <person name="Buck C.B."/>
        </authorList>
    </citation>
    <scope>NUCLEOTIDE SEQUENCE</scope>
    <source>
        <strain evidence="4">CtGiO6</strain>
    </source>
</reference>
<dbReference type="PIRSF" id="PIRSF002070">
    <property type="entry name" value="SSB"/>
    <property type="match status" value="1"/>
</dbReference>
<protein>
    <recommendedName>
        <fullName evidence="2">Single-stranded DNA-binding protein</fullName>
    </recommendedName>
</protein>
<dbReference type="SUPFAM" id="SSF50249">
    <property type="entry name" value="Nucleic acid-binding proteins"/>
    <property type="match status" value="1"/>
</dbReference>
<dbReference type="NCBIfam" id="TIGR00621">
    <property type="entry name" value="ssb"/>
    <property type="match status" value="1"/>
</dbReference>
<evidence type="ECO:0000313" key="4">
    <source>
        <dbReference type="EMBL" id="DAE02706.1"/>
    </source>
</evidence>
<dbReference type="InterPro" id="IPR012340">
    <property type="entry name" value="NA-bd_OB-fold"/>
</dbReference>
<name>A0A8S5P6T1_9CAUD</name>
<evidence type="ECO:0000256" key="3">
    <source>
        <dbReference type="SAM" id="MobiDB-lite"/>
    </source>
</evidence>
<dbReference type="GO" id="GO:0003697">
    <property type="term" value="F:single-stranded DNA binding"/>
    <property type="evidence" value="ECO:0007669"/>
    <property type="project" value="InterPro"/>
</dbReference>
<dbReference type="GO" id="GO:0006260">
    <property type="term" value="P:DNA replication"/>
    <property type="evidence" value="ECO:0007669"/>
    <property type="project" value="InterPro"/>
</dbReference>
<dbReference type="InterPro" id="IPR000424">
    <property type="entry name" value="Primosome_PriB/ssb"/>
</dbReference>
<dbReference type="PANTHER" id="PTHR10302">
    <property type="entry name" value="SINGLE-STRANDED DNA-BINDING PROTEIN"/>
    <property type="match status" value="1"/>
</dbReference>
<dbReference type="InterPro" id="IPR011344">
    <property type="entry name" value="ssDNA-bd"/>
</dbReference>
<dbReference type="CDD" id="cd04496">
    <property type="entry name" value="SSB_OBF"/>
    <property type="match status" value="1"/>
</dbReference>
<organism evidence="4">
    <name type="scientific">Siphoviridae sp. ctGiO6</name>
    <dbReference type="NCBI Taxonomy" id="2825415"/>
    <lineage>
        <taxon>Viruses</taxon>
        <taxon>Duplodnaviria</taxon>
        <taxon>Heunggongvirae</taxon>
        <taxon>Uroviricota</taxon>
        <taxon>Caudoviricetes</taxon>
    </lineage>
</organism>
<dbReference type="GO" id="GO:0009295">
    <property type="term" value="C:nucleoid"/>
    <property type="evidence" value="ECO:0007669"/>
    <property type="project" value="TreeGrafter"/>
</dbReference>
<feature type="compositionally biased region" description="Acidic residues" evidence="3">
    <location>
        <begin position="123"/>
        <end position="134"/>
    </location>
</feature>
<dbReference type="Pfam" id="PF00436">
    <property type="entry name" value="SSB"/>
    <property type="match status" value="1"/>
</dbReference>